<dbReference type="PANTHER" id="PTHR11695:SF294">
    <property type="entry name" value="RETICULON-4-INTERACTING PROTEIN 1, MITOCHONDRIAL"/>
    <property type="match status" value="1"/>
</dbReference>
<organism evidence="1">
    <name type="scientific">Phytophthora nicotianae</name>
    <name type="common">Potato buckeye rot agent</name>
    <name type="synonym">Phytophthora parasitica</name>
    <dbReference type="NCBI Taxonomy" id="4792"/>
    <lineage>
        <taxon>Eukaryota</taxon>
        <taxon>Sar</taxon>
        <taxon>Stramenopiles</taxon>
        <taxon>Oomycota</taxon>
        <taxon>Peronosporomycetes</taxon>
        <taxon>Peronosporales</taxon>
        <taxon>Peronosporaceae</taxon>
        <taxon>Phytophthora</taxon>
    </lineage>
</organism>
<dbReference type="PANTHER" id="PTHR11695">
    <property type="entry name" value="ALCOHOL DEHYDROGENASE RELATED"/>
    <property type="match status" value="1"/>
</dbReference>
<evidence type="ECO:0008006" key="2">
    <source>
        <dbReference type="Google" id="ProtNLM"/>
    </source>
</evidence>
<dbReference type="EMBL" id="KI692314">
    <property type="protein sequence ID" value="ETM48590.1"/>
    <property type="molecule type" value="Genomic_DNA"/>
</dbReference>
<dbReference type="Gene3D" id="3.90.180.10">
    <property type="entry name" value="Medium-chain alcohol dehydrogenases, catalytic domain"/>
    <property type="match status" value="1"/>
</dbReference>
<proteinExistence type="predicted"/>
<protein>
    <recommendedName>
        <fullName evidence="2">Alcohol dehydrogenase-like C-terminal domain-containing protein</fullName>
    </recommendedName>
</protein>
<reference evidence="1" key="1">
    <citation type="submission" date="2013-11" db="EMBL/GenBank/DDBJ databases">
        <title>The Genome Sequence of Phytophthora parasitica IAC_01/95.</title>
        <authorList>
            <consortium name="The Broad Institute Genomics Platform"/>
            <person name="Russ C."/>
            <person name="Tyler B."/>
            <person name="Panabieres F."/>
            <person name="Shan W."/>
            <person name="Tripathy S."/>
            <person name="Grunwald N."/>
            <person name="Machado M."/>
            <person name="Johnson C.S."/>
            <person name="Arredondo F."/>
            <person name="Hong C."/>
            <person name="Coffey M."/>
            <person name="Young S.K."/>
            <person name="Zeng Q."/>
            <person name="Gargeya S."/>
            <person name="Fitzgerald M."/>
            <person name="Abouelleil A."/>
            <person name="Alvarado L."/>
            <person name="Chapman S.B."/>
            <person name="Gainer-Dewar J."/>
            <person name="Goldberg J."/>
            <person name="Griggs A."/>
            <person name="Gujja S."/>
            <person name="Hansen M."/>
            <person name="Howarth C."/>
            <person name="Imamovic A."/>
            <person name="Ireland A."/>
            <person name="Larimer J."/>
            <person name="McCowan C."/>
            <person name="Murphy C."/>
            <person name="Pearson M."/>
            <person name="Poon T.W."/>
            <person name="Priest M."/>
            <person name="Roberts A."/>
            <person name="Saif S."/>
            <person name="Shea T."/>
            <person name="Sykes S."/>
            <person name="Wortman J."/>
            <person name="Nusbaum C."/>
            <person name="Birren B."/>
        </authorList>
    </citation>
    <scope>NUCLEOTIDE SEQUENCE [LARGE SCALE GENOMIC DNA]</scope>
    <source>
        <strain evidence="1">IAC_01/95</strain>
    </source>
</reference>
<accession>W2NJ74</accession>
<dbReference type="Proteomes" id="UP000054532">
    <property type="component" value="Unassembled WGS sequence"/>
</dbReference>
<gene>
    <name evidence="1" type="ORF">L914_06877</name>
</gene>
<evidence type="ECO:0000313" key="1">
    <source>
        <dbReference type="EMBL" id="ETM48590.1"/>
    </source>
</evidence>
<dbReference type="Gene3D" id="3.40.50.720">
    <property type="entry name" value="NAD(P)-binding Rossmann-like Domain"/>
    <property type="match status" value="1"/>
</dbReference>
<dbReference type="InterPro" id="IPR050700">
    <property type="entry name" value="YIM1/Zinc_Alcohol_DH_Fams"/>
</dbReference>
<dbReference type="Pfam" id="PF13602">
    <property type="entry name" value="ADH_zinc_N_2"/>
    <property type="match status" value="1"/>
</dbReference>
<dbReference type="VEuPathDB" id="FungiDB:PPTG_10145"/>
<sequence>MAQPVKEPEFGAKLVGHVHVEPSAETLREITKYIESGKVKPIIDTVYPFEKALEAYAKLKSRHALGKLVIKVLRR</sequence>
<dbReference type="AlphaFoldDB" id="W2NJ74"/>
<name>W2NJ74_PHYNI</name>